<dbReference type="PANTHER" id="PTHR46243:SF1">
    <property type="entry name" value="BIS(5'-ADENOSYL)-TRIPHOSPHATASE"/>
    <property type="match status" value="1"/>
</dbReference>
<dbReference type="Proteomes" id="UP000000591">
    <property type="component" value="Chromosome I"/>
</dbReference>
<feature type="binding site" evidence="10">
    <location>
        <position position="100"/>
    </location>
    <ligand>
        <name>substrate</name>
    </ligand>
</feature>
<proteinExistence type="predicted"/>
<evidence type="ECO:0000256" key="4">
    <source>
        <dbReference type="ARBA" id="ARBA00014605"/>
    </source>
</evidence>
<comment type="cofactor">
    <cofactor evidence="1 13">
        <name>Mn(2+)</name>
        <dbReference type="ChEBI" id="CHEBI:29035"/>
    </cofactor>
</comment>
<dbReference type="HOGENOM" id="CLU_056776_7_2_1"/>
<name>Q75EY1_EREGS</name>
<dbReference type="InterPro" id="IPR036265">
    <property type="entry name" value="HIT-like_sf"/>
</dbReference>
<evidence type="ECO:0000256" key="10">
    <source>
        <dbReference type="PIRSR" id="PIRSR639383-2"/>
    </source>
</evidence>
<dbReference type="Gene3D" id="3.30.428.10">
    <property type="entry name" value="HIT-like"/>
    <property type="match status" value="1"/>
</dbReference>
<feature type="binding site" evidence="10">
    <location>
        <position position="85"/>
    </location>
    <ligand>
        <name>substrate</name>
    </ligand>
</feature>
<keyword evidence="16" id="KW-1185">Reference proteome</keyword>
<sequence length="186" mass="21136">MSQAVYFSHFLVTNQVFYRTRYSYALVNLKPLVPGHVLIAPLRPTCVRLRDLTPEEHSDYFQTLQVVHQFIQAEFKAAALNIAIQDGPEAGQTVPHLHTHLIPRYADNNIGDAIYDHLDRWSFEDQLADWQRRRAAYCGDEAARRELAKPDDVRKPRTADDMTAEARALSAGLQSFLADHPALAPK</sequence>
<dbReference type="FunFam" id="3.30.428.10:FF:000011">
    <property type="entry name" value="Fragile histidine triad"/>
    <property type="match status" value="1"/>
</dbReference>
<dbReference type="EC" id="3.6.1.29" evidence="3 13"/>
<organism evidence="15 16">
    <name type="scientific">Eremothecium gossypii (strain ATCC 10895 / CBS 109.51 / FGSC 9923 / NRRL Y-1056)</name>
    <name type="common">Yeast</name>
    <name type="synonym">Ashbya gossypii</name>
    <dbReference type="NCBI Taxonomy" id="284811"/>
    <lineage>
        <taxon>Eukaryota</taxon>
        <taxon>Fungi</taxon>
        <taxon>Dikarya</taxon>
        <taxon>Ascomycota</taxon>
        <taxon>Saccharomycotina</taxon>
        <taxon>Saccharomycetes</taxon>
        <taxon>Saccharomycetales</taxon>
        <taxon>Saccharomycetaceae</taxon>
        <taxon>Eremothecium</taxon>
    </lineage>
</organism>
<evidence type="ECO:0000256" key="3">
    <source>
        <dbReference type="ARBA" id="ARBA00012377"/>
    </source>
</evidence>
<dbReference type="PANTHER" id="PTHR46243">
    <property type="entry name" value="BIS(5'-ADENOSYL)-TRIPHOSPHATASE"/>
    <property type="match status" value="1"/>
</dbReference>
<evidence type="ECO:0000259" key="14">
    <source>
        <dbReference type="PROSITE" id="PS51084"/>
    </source>
</evidence>
<dbReference type="PROSITE" id="PS51084">
    <property type="entry name" value="HIT_2"/>
    <property type="match status" value="1"/>
</dbReference>
<dbReference type="InterPro" id="IPR019808">
    <property type="entry name" value="Histidine_triad_CS"/>
</dbReference>
<evidence type="ECO:0000256" key="13">
    <source>
        <dbReference type="RuleBase" id="RU366076"/>
    </source>
</evidence>
<feature type="short sequence motif" description="Histidine triad motif" evidence="12">
    <location>
        <begin position="96"/>
        <end position="100"/>
    </location>
</feature>
<comment type="subunit">
    <text evidence="2">Homodimer.</text>
</comment>
<dbReference type="OMA" id="QVVHQFI"/>
<dbReference type="FunCoup" id="Q75EY1">
    <property type="interactions" value="179"/>
</dbReference>
<reference evidence="16" key="2">
    <citation type="journal article" date="2013" name="G3 (Bethesda)">
        <title>Genomes of Ashbya fungi isolated from insects reveal four mating-type loci, numerous translocations, lack of transposons, and distinct gene duplications.</title>
        <authorList>
            <person name="Dietrich F.S."/>
            <person name="Voegeli S."/>
            <person name="Kuo S."/>
            <person name="Philippsen P."/>
        </authorList>
    </citation>
    <scope>GENOME REANNOTATION</scope>
    <source>
        <strain evidence="16">ATCC 10895 / CBS 109.51 / FGSC 9923 / NRRL Y-1056</strain>
    </source>
</reference>
<dbReference type="GO" id="GO:0004081">
    <property type="term" value="F:bis(5'-nucleosyl)-tetraphosphatase (asymmetrical) activity"/>
    <property type="evidence" value="ECO:0000318"/>
    <property type="project" value="GO_Central"/>
</dbReference>
<dbReference type="SUPFAM" id="SSF54197">
    <property type="entry name" value="HIT-like"/>
    <property type="match status" value="1"/>
</dbReference>
<feature type="domain" description="HIT" evidence="14">
    <location>
        <begin position="3"/>
        <end position="115"/>
    </location>
</feature>
<feature type="active site" description="Tele-AMP-histidine intermediate" evidence="9">
    <location>
        <position position="98"/>
    </location>
</feature>
<dbReference type="RefSeq" id="NP_982489.2">
    <property type="nucleotide sequence ID" value="NM_207842.2"/>
</dbReference>
<evidence type="ECO:0000256" key="1">
    <source>
        <dbReference type="ARBA" id="ARBA00001936"/>
    </source>
</evidence>
<evidence type="ECO:0000313" key="15">
    <source>
        <dbReference type="EMBL" id="AAS50313.2"/>
    </source>
</evidence>
<dbReference type="EMBL" id="AE016814">
    <property type="protein sequence ID" value="AAS50313.2"/>
    <property type="molecule type" value="Genomic_DNA"/>
</dbReference>
<dbReference type="InterPro" id="IPR039383">
    <property type="entry name" value="FHIT"/>
</dbReference>
<dbReference type="InterPro" id="IPR011146">
    <property type="entry name" value="HIT-like"/>
</dbReference>
<evidence type="ECO:0000256" key="6">
    <source>
        <dbReference type="ARBA" id="ARBA00022801"/>
    </source>
</evidence>
<dbReference type="KEGG" id="ago:AGOS_AAL053C"/>
<evidence type="ECO:0000256" key="12">
    <source>
        <dbReference type="PROSITE-ProRule" id="PRU00464"/>
    </source>
</evidence>
<dbReference type="eggNOG" id="KOG3379">
    <property type="taxonomic scope" value="Eukaryota"/>
</dbReference>
<evidence type="ECO:0000256" key="7">
    <source>
        <dbReference type="ARBA" id="ARBA00025241"/>
    </source>
</evidence>
<protein>
    <recommendedName>
        <fullName evidence="4 13">Bis(5'-adenosyl)-triphosphatase</fullName>
        <ecNumber evidence="3 13">3.6.1.29</ecNumber>
    </recommendedName>
</protein>
<dbReference type="PROSITE" id="PS00892">
    <property type="entry name" value="HIT_1"/>
    <property type="match status" value="1"/>
</dbReference>
<dbReference type="STRING" id="284811.Q75EY1"/>
<dbReference type="GeneID" id="4618469"/>
<dbReference type="OrthoDB" id="680339at2759"/>
<keyword evidence="6 13" id="KW-0378">Hydrolase</keyword>
<evidence type="ECO:0000313" key="16">
    <source>
        <dbReference type="Proteomes" id="UP000000591"/>
    </source>
</evidence>
<evidence type="ECO:0000256" key="5">
    <source>
        <dbReference type="ARBA" id="ARBA00022741"/>
    </source>
</evidence>
<dbReference type="InParanoid" id="Q75EY1"/>
<keyword evidence="5 13" id="KW-0547">Nucleotide-binding</keyword>
<evidence type="ECO:0000256" key="2">
    <source>
        <dbReference type="ARBA" id="ARBA00011738"/>
    </source>
</evidence>
<feature type="binding site" evidence="10">
    <location>
        <position position="28"/>
    </location>
    <ligand>
        <name>substrate</name>
    </ligand>
</feature>
<feature type="site" description="Important for induction of apoptosis" evidence="11">
    <location>
        <position position="115"/>
    </location>
</feature>
<dbReference type="InterPro" id="IPR051884">
    <property type="entry name" value="Bis(5'-adenosyl)-TPase_reg"/>
</dbReference>
<accession>Q75EY1</accession>
<dbReference type="GO" id="GO:0000166">
    <property type="term" value="F:nucleotide binding"/>
    <property type="evidence" value="ECO:0007669"/>
    <property type="project" value="UniProtKB-KW"/>
</dbReference>
<evidence type="ECO:0000256" key="8">
    <source>
        <dbReference type="ARBA" id="ARBA00047780"/>
    </source>
</evidence>
<dbReference type="AlphaFoldDB" id="Q75EY1"/>
<gene>
    <name evidence="15" type="ORF">AGOS_AAL053C</name>
</gene>
<dbReference type="CDD" id="cd01275">
    <property type="entry name" value="FHIT"/>
    <property type="match status" value="1"/>
</dbReference>
<comment type="catalytic activity">
    <reaction evidence="8 13">
        <text>P(1),P(3)-bis(5'-adenosyl) triphosphate + H2O = AMP + ADP + 2 H(+)</text>
        <dbReference type="Rhea" id="RHEA:13893"/>
        <dbReference type="ChEBI" id="CHEBI:15377"/>
        <dbReference type="ChEBI" id="CHEBI:15378"/>
        <dbReference type="ChEBI" id="CHEBI:58529"/>
        <dbReference type="ChEBI" id="CHEBI:456215"/>
        <dbReference type="ChEBI" id="CHEBI:456216"/>
        <dbReference type="EC" id="3.6.1.29"/>
    </reaction>
</comment>
<feature type="binding site" evidence="10">
    <location>
        <begin position="91"/>
        <end position="94"/>
    </location>
    <ligand>
        <name>substrate</name>
    </ligand>
</feature>
<comment type="function">
    <text evidence="7">Cleaves A-5'-PPP-5'A to yield AMP and ADP. Can cleave all dinucleoside polyphosphates, provided the phosphate chain contains at least 3 phosphates and that 1 of the 2 bases composing the nucleotide is a purine. Is most effective on dinucleoside triphosphates. Negatively regulates intracellular dinucleoside polyphosphate levels, which elevate following heat shock.</text>
</comment>
<dbReference type="Pfam" id="PF01230">
    <property type="entry name" value="HIT"/>
    <property type="match status" value="1"/>
</dbReference>
<evidence type="ECO:0000256" key="11">
    <source>
        <dbReference type="PIRSR" id="PIRSR639383-3"/>
    </source>
</evidence>
<dbReference type="GO" id="GO:0047710">
    <property type="term" value="F:bis(5'-adenosyl)-triphosphatase activity"/>
    <property type="evidence" value="ECO:0007669"/>
    <property type="project" value="UniProtKB-UniRule"/>
</dbReference>
<reference evidence="15 16" key="1">
    <citation type="journal article" date="2004" name="Science">
        <title>The Ashbya gossypii genome as a tool for mapping the ancient Saccharomyces cerevisiae genome.</title>
        <authorList>
            <person name="Dietrich F.S."/>
            <person name="Voegeli S."/>
            <person name="Brachat S."/>
            <person name="Lerch A."/>
            <person name="Gates K."/>
            <person name="Steiner S."/>
            <person name="Mohr C."/>
            <person name="Pohlmann R."/>
            <person name="Luedi P."/>
            <person name="Choi S."/>
            <person name="Wing R.A."/>
            <person name="Flavier A."/>
            <person name="Gaffney T.D."/>
            <person name="Philippsen P."/>
        </authorList>
    </citation>
    <scope>NUCLEOTIDE SEQUENCE [LARGE SCALE GENOMIC DNA]</scope>
    <source>
        <strain evidence="16">ATCC 10895 / CBS 109.51 / FGSC 9923 / NRRL Y-1056</strain>
    </source>
</reference>
<evidence type="ECO:0000256" key="9">
    <source>
        <dbReference type="PIRSR" id="PIRSR639383-1"/>
    </source>
</evidence>